<name>A0A8K0D767_IGNLU</name>
<evidence type="ECO:0000256" key="2">
    <source>
        <dbReference type="ARBA" id="ARBA00004286"/>
    </source>
</evidence>
<dbReference type="InterPro" id="IPR001487">
    <property type="entry name" value="Bromodomain"/>
</dbReference>
<dbReference type="SMART" id="SM00508">
    <property type="entry name" value="PostSET"/>
    <property type="match status" value="1"/>
</dbReference>
<feature type="region of interest" description="Disordered" evidence="14">
    <location>
        <begin position="794"/>
        <end position="878"/>
    </location>
</feature>
<dbReference type="PROSITE" id="PS51215">
    <property type="entry name" value="AWS"/>
    <property type="match status" value="1"/>
</dbReference>
<keyword evidence="10" id="KW-0156">Chromatin regulator</keyword>
<feature type="domain" description="AWS" evidence="19">
    <location>
        <begin position="1731"/>
        <end position="1772"/>
    </location>
</feature>
<evidence type="ECO:0000259" key="17">
    <source>
        <dbReference type="PROSITE" id="PS50868"/>
    </source>
</evidence>
<evidence type="ECO:0000256" key="5">
    <source>
        <dbReference type="ARBA" id="ARBA00022679"/>
    </source>
</evidence>
<feature type="compositionally biased region" description="Polar residues" evidence="14">
    <location>
        <begin position="493"/>
        <end position="512"/>
    </location>
</feature>
<dbReference type="CDD" id="cd05525">
    <property type="entry name" value="Bromo_ASH1"/>
    <property type="match status" value="1"/>
</dbReference>
<keyword evidence="5" id="KW-0808">Transferase</keyword>
<dbReference type="PROSITE" id="PS50014">
    <property type="entry name" value="BROMODOMAIN_2"/>
    <property type="match status" value="1"/>
</dbReference>
<feature type="compositionally biased region" description="Basic and acidic residues" evidence="14">
    <location>
        <begin position="472"/>
        <end position="488"/>
    </location>
</feature>
<dbReference type="Gene3D" id="3.30.40.10">
    <property type="entry name" value="Zinc/RING finger domain, C3HC4 (zinc finger)"/>
    <property type="match status" value="1"/>
</dbReference>
<feature type="compositionally biased region" description="Basic residues" evidence="14">
    <location>
        <begin position="404"/>
        <end position="415"/>
    </location>
</feature>
<protein>
    <recommendedName>
        <fullName evidence="22">Histone-lysine N-methyltransferase ash1</fullName>
    </recommendedName>
</protein>
<evidence type="ECO:0000256" key="12">
    <source>
        <dbReference type="ARBA" id="ARBA00023242"/>
    </source>
</evidence>
<dbReference type="OrthoDB" id="79252at2759"/>
<gene>
    <name evidence="20" type="ORF">ILUMI_07075</name>
</gene>
<dbReference type="InterPro" id="IPR043151">
    <property type="entry name" value="BAH_sf"/>
</dbReference>
<sequence>MAGSEGSGQTELLSGWSCVVHRPSEDPEPSELPSTVDMAAFSSGISVEPTQSTNNEDSGDSESDSDSDSNNSGSDVSGSCSQSDSSDSESSSSSQESSSRSSSPEFSVTSSQTNGLRLRIATVRKSCTSPIEKSKTYSDVKLCDKNAQDSTVKSCNLSSSSESPCSRSSSDSSSDSDGPSTSKSDASVEKANEKNTSAKKPIAKVKLKPVENKKQERKSPRTTTVASPKVISKIKAKPKRARKMASLPLSRGSTGSSSDSEDGSESDRTMLASCSLQEIRQEDLAAILPDQQECDAFGGFDCRPDKSSPHTGDGSGSDMELPQQAVNALIQRTTESSSESESRLPLNPNTLYANSLLQQFVAQTQMLNTPSSTAPLHPSDSNLPAPLQISAENMNAPTDIESTKRKRGRPRKTGSHKTPVDSKPDKTEPPKSILNLEYCGNPNVSPDSGIQNSSDHVSSPEPSPTPNPKPKFGQEGESKRNVPTDAKHANKNGGDNKNITNSKSATVKSSPNKVKEQPKLPITSNSFDRVLYGNADRVLYPPRRKVGRPPVARKGPGRPPKYKPVSVTPSEEVKPPDKANKITENETKVNTNVPKQVVKQVEKLETKISKQKKNCKSNCDSIPTVTNVENVTLTKKEVKELKSKEVQRKSKSTLLHEICEKVSKRLDISNKFTQKVENKQEVQNKNQHKNCKGMKSFKKGISNRVVLGSKNKLDPLRAKYTTLKNSKVMHSKHKDKKHKKCKFKILKPITAPLYDPKLNTEIDKLVADFVKLCNISSNKPAKENVPEMLKVLKKASKKRKASDYSERKKKKQNVSSSFNKETNSNEQRLPLKKRHYHLSANNDSGTVTSQTDIETDSKPKLPNSTKDTKSPPTPNNKVVVDKSKCIGKNIIPVTNISTVKMPATNTIEQNVVDLKTSNGSPKTSNLNNNDYTIKSPKSETVRTHIDEAIEACITRYSSSVPESLAALKRESSKSSEGLKTESSPSKEEKLSTSSTSLTTTTPKKRHRLAEAKAADIQGIAVKVDVNTPVQPISDEKCEDISKSLKCNKSTVLENVVSELKKKNLSPKPIESNQKKLQEKKSETVAQIITRKKNRLEDLTLTLAHKVNSTCITENLDSSQKRRKDSIKVEEPVVVENSQKRKKEQLIKVEESAVDNAQKRKKEQPAKLEEPIVDNGSKKKKEQSTKIEESVTDNTQKRKKEQPAKIEESVIDHQKRKKEVAKVEEINENIQKRRKETVKVAETKITDHQNRRKNNTKPDEITIDNNQKRKKEVAKLEETVSRASVIKSPISKRSKPTESERLDSITADKPTGIFMPTVDIELQIPASKIQTAHATDKLNIETENQSKAIVESSDTHVENVITKNSLKVVEEKENKKSENDSPSRKKIRKRRAINRTGFPTVKKKKKRIFMSESMHSEAIEDKSATDVEERMVCDRVPQEGEKYSAFLQRTEKLNVSNAILEKLQKSIIAPTQYDQIPKWDPSHDEESMHELGVTKNGRPLSRLSIKQSRSKDVSPAASVDTLASDKNSKSVSSEDKDSNCDLDELSLEARLELLKTSILNKSTGKVETKWIRRGRSLTNTEKNILQKRRLRDISPASSVEQFNEKKLREVSVSGDEAKRTKKAPRWRKKYLVAGLFSDYYKEDDEAVRQKRTEAASKSKIIYDPQEHPYGLLPPPYHCGKYLRCRKIPFQLPYDLWWQHTNSQLPGRDIVPSWNYRKIRTNVYNVKITAGACEPQPCNCSPASGCGDDCINRLVLAECPATHKCQNQKIQKHEWAPGIEKFMTVDKGWGVRTKLPIKTGEFILEYVGEVVSDQEFKERMASRYAHDTHHYCLHLDGGLVIDGHRMGGDGRFVNHSCEPNCEMQKWSVNGQFRMALFALRDIEACEELTYDYNFSLFNPAEGQECKCGSTNCRGVIGGKSQRVRQSISSSHSSSSNGQVGRVGRPRKNQAKRTASGPKEPPVAPVPPPIAPTPPMKPMSNSQKLYVREHHCFLLRNLNRSKQNRERSVCSISVTRANAPTPTDHSATTFMNHLNALRQPRNIITRRLAQVEDNPELKKTAQLASILRDLLNIVTTAKDEKKELLCTPFLTLPSKRKVPEYYQRISEPLDLTTIEQNIGTGVYRTVDNFNADMNRIFVNAVRFFGRTSEPGIAATRLKKIYCESKQQSLSKLEEVIGEKLPPNFISNKRKGEEEDVIRCICGMFRDEGLMIQCERCLVWQHCECVQADVNAASYHCERCVPRVVDYEIALDEYTEHGHQYYMTLLRGDLQLRQGDTVYVLRDIPIPGTDRKHTYETIGEIKYTDLDIFRIERLWKDCKSGQRFAYGHHYLRPHETFHEPTRRFFPNEVMRVPLYEAVPVELVISHCWVLDINTYCKGRPIGAPEEHIYICEYRVDKSARLFSKISKSKYPVCTKLYAFERFDVRLKISRTYTPHDLDPAYVKPRGRKPQDNEEVRELPQLPVHVPVVRTRSEKKTRLNKILLALLNKMPTKQALDVSYLLEGGRRRKKPVEK</sequence>
<dbReference type="InterPro" id="IPR003616">
    <property type="entry name" value="Post-SET_dom"/>
</dbReference>
<feature type="compositionally biased region" description="Acidic residues" evidence="14">
    <location>
        <begin position="57"/>
        <end position="67"/>
    </location>
</feature>
<dbReference type="InterPro" id="IPR001965">
    <property type="entry name" value="Znf_PHD"/>
</dbReference>
<feature type="domain" description="Bromo" evidence="15">
    <location>
        <begin position="2078"/>
        <end position="2148"/>
    </location>
</feature>
<feature type="compositionally biased region" description="Basic residues" evidence="14">
    <location>
        <begin position="1383"/>
        <end position="1392"/>
    </location>
</feature>
<feature type="compositionally biased region" description="Polar residues" evidence="14">
    <location>
        <begin position="813"/>
        <end position="827"/>
    </location>
</feature>
<dbReference type="GO" id="GO:0032259">
    <property type="term" value="P:methylation"/>
    <property type="evidence" value="ECO:0007669"/>
    <property type="project" value="UniProtKB-KW"/>
</dbReference>
<dbReference type="Gene3D" id="2.170.270.10">
    <property type="entry name" value="SET domain"/>
    <property type="match status" value="1"/>
</dbReference>
<feature type="compositionally biased region" description="Basic and acidic residues" evidence="14">
    <location>
        <begin position="1236"/>
        <end position="1248"/>
    </location>
</feature>
<dbReference type="PANTHER" id="PTHR46147">
    <property type="entry name" value="HISTONE-LYSINE N-METHYLTRANSFERASE ASH1"/>
    <property type="match status" value="1"/>
</dbReference>
<dbReference type="PROSITE" id="PS50280">
    <property type="entry name" value="SET"/>
    <property type="match status" value="1"/>
</dbReference>
<feature type="domain" description="BAH" evidence="18">
    <location>
        <begin position="2266"/>
        <end position="2402"/>
    </location>
</feature>
<dbReference type="GO" id="GO:0003677">
    <property type="term" value="F:DNA binding"/>
    <property type="evidence" value="ECO:0007669"/>
    <property type="project" value="InterPro"/>
</dbReference>
<feature type="compositionally biased region" description="Basic residues" evidence="14">
    <location>
        <begin position="232"/>
        <end position="243"/>
    </location>
</feature>
<evidence type="ECO:0000256" key="1">
    <source>
        <dbReference type="ARBA" id="ARBA00004123"/>
    </source>
</evidence>
<evidence type="ECO:0000256" key="14">
    <source>
        <dbReference type="SAM" id="MobiDB-lite"/>
    </source>
</evidence>
<feature type="compositionally biased region" description="Polar residues" evidence="14">
    <location>
        <begin position="839"/>
        <end position="852"/>
    </location>
</feature>
<dbReference type="GO" id="GO:0005654">
    <property type="term" value="C:nucleoplasm"/>
    <property type="evidence" value="ECO:0007669"/>
    <property type="project" value="TreeGrafter"/>
</dbReference>
<feature type="region of interest" description="Disordered" evidence="14">
    <location>
        <begin position="1139"/>
        <end position="1221"/>
    </location>
</feature>
<feature type="compositionally biased region" description="Polar residues" evidence="14">
    <location>
        <begin position="915"/>
        <end position="932"/>
    </location>
</feature>
<evidence type="ECO:0000256" key="9">
    <source>
        <dbReference type="ARBA" id="ARBA00022833"/>
    </source>
</evidence>
<dbReference type="FunFam" id="3.30.40.10:FF:000113">
    <property type="entry name" value="Histone-lysine N-methyltransferase"/>
    <property type="match status" value="1"/>
</dbReference>
<dbReference type="GO" id="GO:0008270">
    <property type="term" value="F:zinc ion binding"/>
    <property type="evidence" value="ECO:0007669"/>
    <property type="project" value="UniProtKB-KW"/>
</dbReference>
<evidence type="ECO:0000256" key="13">
    <source>
        <dbReference type="PROSITE-ProRule" id="PRU00035"/>
    </source>
</evidence>
<feature type="compositionally biased region" description="Polar residues" evidence="14">
    <location>
        <begin position="148"/>
        <end position="157"/>
    </location>
</feature>
<feature type="compositionally biased region" description="Basic and acidic residues" evidence="14">
    <location>
        <begin position="1479"/>
        <end position="1488"/>
    </location>
</feature>
<evidence type="ECO:0000256" key="7">
    <source>
        <dbReference type="ARBA" id="ARBA00022723"/>
    </source>
</evidence>
<dbReference type="InterPro" id="IPR018359">
    <property type="entry name" value="Bromodomain_CS"/>
</dbReference>
<dbReference type="InterPro" id="IPR036427">
    <property type="entry name" value="Bromodomain-like_sf"/>
</dbReference>
<feature type="compositionally biased region" description="Low complexity" evidence="14">
    <location>
        <begin position="1924"/>
        <end position="1933"/>
    </location>
</feature>
<dbReference type="Pfam" id="PF01426">
    <property type="entry name" value="BAH"/>
    <property type="match status" value="1"/>
</dbReference>
<feature type="region of interest" description="Disordered" evidence="14">
    <location>
        <begin position="1919"/>
        <end position="1978"/>
    </location>
</feature>
<dbReference type="InterPro" id="IPR046341">
    <property type="entry name" value="SET_dom_sf"/>
</dbReference>
<dbReference type="SUPFAM" id="SSF57903">
    <property type="entry name" value="FYVE/PHD zinc finger"/>
    <property type="match status" value="1"/>
</dbReference>
<dbReference type="Pfam" id="PF00439">
    <property type="entry name" value="Bromodomain"/>
    <property type="match status" value="1"/>
</dbReference>
<keyword evidence="8" id="KW-0863">Zinc-finger</keyword>
<feature type="compositionally biased region" description="Basic and acidic residues" evidence="14">
    <location>
        <begin position="571"/>
        <end position="585"/>
    </location>
</feature>
<dbReference type="GO" id="GO:0042800">
    <property type="term" value="F:histone H3K4 methyltransferase activity"/>
    <property type="evidence" value="ECO:0007669"/>
    <property type="project" value="TreeGrafter"/>
</dbReference>
<dbReference type="InterPro" id="IPR006560">
    <property type="entry name" value="AWS_dom"/>
</dbReference>
<evidence type="ECO:0000259" key="16">
    <source>
        <dbReference type="PROSITE" id="PS50280"/>
    </source>
</evidence>
<dbReference type="InterPro" id="IPR013083">
    <property type="entry name" value="Znf_RING/FYVE/PHD"/>
</dbReference>
<keyword evidence="7" id="KW-0479">Metal-binding</keyword>
<feature type="region of interest" description="Disordered" evidence="14">
    <location>
        <begin position="967"/>
        <end position="1006"/>
    </location>
</feature>
<evidence type="ECO:0000313" key="20">
    <source>
        <dbReference type="EMBL" id="KAF2899104.1"/>
    </source>
</evidence>
<keyword evidence="12" id="KW-0539">Nucleus</keyword>
<proteinExistence type="predicted"/>
<dbReference type="Proteomes" id="UP000801492">
    <property type="component" value="Unassembled WGS sequence"/>
</dbReference>
<dbReference type="Pfam" id="PF20826">
    <property type="entry name" value="PHD_5"/>
    <property type="match status" value="1"/>
</dbReference>
<feature type="region of interest" description="Disordered" evidence="14">
    <location>
        <begin position="1474"/>
        <end position="1538"/>
    </location>
</feature>
<feature type="region of interest" description="Disordered" evidence="14">
    <location>
        <begin position="1"/>
        <end position="131"/>
    </location>
</feature>
<dbReference type="InterPro" id="IPR019786">
    <property type="entry name" value="Zinc_finger_PHD-type_CS"/>
</dbReference>
<feature type="compositionally biased region" description="Polar residues" evidence="14">
    <location>
        <begin position="442"/>
        <end position="457"/>
    </location>
</feature>
<evidence type="ECO:0000256" key="4">
    <source>
        <dbReference type="ARBA" id="ARBA00022603"/>
    </source>
</evidence>
<evidence type="ECO:0000256" key="11">
    <source>
        <dbReference type="ARBA" id="ARBA00023117"/>
    </source>
</evidence>
<dbReference type="EMBL" id="VTPC01003050">
    <property type="protein sequence ID" value="KAF2899104.1"/>
    <property type="molecule type" value="Genomic_DNA"/>
</dbReference>
<feature type="compositionally biased region" description="Polar residues" evidence="14">
    <location>
        <begin position="324"/>
        <end position="334"/>
    </location>
</feature>
<dbReference type="GO" id="GO:0005694">
    <property type="term" value="C:chromosome"/>
    <property type="evidence" value="ECO:0007669"/>
    <property type="project" value="UniProtKB-SubCell"/>
</dbReference>
<dbReference type="Pfam" id="PF17907">
    <property type="entry name" value="AWS"/>
    <property type="match status" value="1"/>
</dbReference>
<accession>A0A8K0D767</accession>
<evidence type="ECO:0000259" key="18">
    <source>
        <dbReference type="PROSITE" id="PS51038"/>
    </source>
</evidence>
<feature type="region of interest" description="Disordered" evidence="14">
    <location>
        <begin position="148"/>
        <end position="270"/>
    </location>
</feature>
<comment type="caution">
    <text evidence="20">The sequence shown here is derived from an EMBL/GenBank/DDBJ whole genome shotgun (WGS) entry which is preliminary data.</text>
</comment>
<dbReference type="PROSITE" id="PS51038">
    <property type="entry name" value="BAH"/>
    <property type="match status" value="1"/>
</dbReference>
<feature type="compositionally biased region" description="Basic and acidic residues" evidence="14">
    <location>
        <begin position="1200"/>
        <end position="1212"/>
    </location>
</feature>
<feature type="region of interest" description="Disordered" evidence="14">
    <location>
        <begin position="296"/>
        <end position="347"/>
    </location>
</feature>
<keyword evidence="11 13" id="KW-0103">Bromodomain</keyword>
<dbReference type="SMART" id="SM00384">
    <property type="entry name" value="AT_hook"/>
    <property type="match status" value="3"/>
</dbReference>
<organism evidence="20 21">
    <name type="scientific">Ignelater luminosus</name>
    <name type="common">Cucubano</name>
    <name type="synonym">Pyrophorus luminosus</name>
    <dbReference type="NCBI Taxonomy" id="2038154"/>
    <lineage>
        <taxon>Eukaryota</taxon>
        <taxon>Metazoa</taxon>
        <taxon>Ecdysozoa</taxon>
        <taxon>Arthropoda</taxon>
        <taxon>Hexapoda</taxon>
        <taxon>Insecta</taxon>
        <taxon>Pterygota</taxon>
        <taxon>Neoptera</taxon>
        <taxon>Endopterygota</taxon>
        <taxon>Coleoptera</taxon>
        <taxon>Polyphaga</taxon>
        <taxon>Elateriformia</taxon>
        <taxon>Elateroidea</taxon>
        <taxon>Elateridae</taxon>
        <taxon>Agrypninae</taxon>
        <taxon>Pyrophorini</taxon>
        <taxon>Ignelater</taxon>
    </lineage>
</organism>
<keyword evidence="9" id="KW-0862">Zinc</keyword>
<dbReference type="InterPro" id="IPR043320">
    <property type="entry name" value="Bromo_ASH1L"/>
</dbReference>
<feature type="compositionally biased region" description="Basic and acidic residues" evidence="14">
    <location>
        <begin position="967"/>
        <end position="990"/>
    </location>
</feature>
<dbReference type="PROSITE" id="PS01359">
    <property type="entry name" value="ZF_PHD_1"/>
    <property type="match status" value="1"/>
</dbReference>
<evidence type="ECO:0000256" key="8">
    <source>
        <dbReference type="ARBA" id="ARBA00022771"/>
    </source>
</evidence>
<dbReference type="CDD" id="cd15548">
    <property type="entry name" value="PHD_ASH1L"/>
    <property type="match status" value="1"/>
</dbReference>
<feature type="domain" description="SET" evidence="16">
    <location>
        <begin position="1775"/>
        <end position="1891"/>
    </location>
</feature>
<evidence type="ECO:0000259" key="15">
    <source>
        <dbReference type="PROSITE" id="PS50014"/>
    </source>
</evidence>
<dbReference type="SMART" id="SM00570">
    <property type="entry name" value="AWS"/>
    <property type="match status" value="1"/>
</dbReference>
<dbReference type="Gene3D" id="1.20.920.10">
    <property type="entry name" value="Bromodomain-like"/>
    <property type="match status" value="1"/>
</dbReference>
<keyword evidence="21" id="KW-1185">Reference proteome</keyword>
<feature type="compositionally biased region" description="Basic and acidic residues" evidence="14">
    <location>
        <begin position="418"/>
        <end position="429"/>
    </location>
</feature>
<feature type="compositionally biased region" description="Pro residues" evidence="14">
    <location>
        <begin position="1956"/>
        <end position="1974"/>
    </location>
</feature>
<feature type="compositionally biased region" description="Low complexity" evidence="14">
    <location>
        <begin position="158"/>
        <end position="185"/>
    </location>
</feature>
<feature type="domain" description="Post-SET" evidence="17">
    <location>
        <begin position="1899"/>
        <end position="1915"/>
    </location>
</feature>
<feature type="region of interest" description="Disordered" evidence="14">
    <location>
        <begin position="393"/>
        <end position="585"/>
    </location>
</feature>
<evidence type="ECO:0000256" key="10">
    <source>
        <dbReference type="ARBA" id="ARBA00022853"/>
    </source>
</evidence>
<keyword evidence="4" id="KW-0489">Methyltransferase</keyword>
<feature type="compositionally biased region" description="Basic and acidic residues" evidence="14">
    <location>
        <begin position="208"/>
        <end position="219"/>
    </location>
</feature>
<feature type="compositionally biased region" description="Basic and acidic residues" evidence="14">
    <location>
        <begin position="1369"/>
        <end position="1382"/>
    </location>
</feature>
<dbReference type="InterPro" id="IPR001025">
    <property type="entry name" value="BAH_dom"/>
</dbReference>
<keyword evidence="6" id="KW-0949">S-adenosyl-L-methionine</keyword>
<dbReference type="InterPro" id="IPR017956">
    <property type="entry name" value="AT_hook_DNA-bd_motif"/>
</dbReference>
<comment type="subcellular location">
    <subcellularLocation>
        <location evidence="2">Chromosome</location>
    </subcellularLocation>
    <subcellularLocation>
        <location evidence="1">Nucleus</location>
    </subcellularLocation>
</comment>
<feature type="compositionally biased region" description="Low complexity" evidence="14">
    <location>
        <begin position="68"/>
        <end position="111"/>
    </location>
</feature>
<reference evidence="20" key="1">
    <citation type="submission" date="2019-08" db="EMBL/GenBank/DDBJ databases">
        <title>The genome of the North American firefly Photinus pyralis.</title>
        <authorList>
            <consortium name="Photinus pyralis genome working group"/>
            <person name="Fallon T.R."/>
            <person name="Sander Lower S.E."/>
            <person name="Weng J.-K."/>
        </authorList>
    </citation>
    <scope>NUCLEOTIDE SEQUENCE</scope>
    <source>
        <strain evidence="20">TRF0915ILg1</strain>
        <tissue evidence="20">Whole body</tissue>
    </source>
</reference>
<dbReference type="SUPFAM" id="SSF82199">
    <property type="entry name" value="SET domain"/>
    <property type="match status" value="1"/>
</dbReference>
<dbReference type="Pfam" id="PF00856">
    <property type="entry name" value="SET"/>
    <property type="match status" value="1"/>
</dbReference>
<evidence type="ECO:0008006" key="22">
    <source>
        <dbReference type="Google" id="ProtNLM"/>
    </source>
</evidence>
<feature type="compositionally biased region" description="Low complexity" evidence="14">
    <location>
        <begin position="991"/>
        <end position="1001"/>
    </location>
</feature>
<dbReference type="GO" id="GO:0003682">
    <property type="term" value="F:chromatin binding"/>
    <property type="evidence" value="ECO:0007669"/>
    <property type="project" value="InterPro"/>
</dbReference>
<dbReference type="SMART" id="SM00249">
    <property type="entry name" value="PHD"/>
    <property type="match status" value="1"/>
</dbReference>
<dbReference type="InterPro" id="IPR001214">
    <property type="entry name" value="SET_dom"/>
</dbReference>
<evidence type="ECO:0000259" key="19">
    <source>
        <dbReference type="PROSITE" id="PS51215"/>
    </source>
</evidence>
<feature type="region of interest" description="Disordered" evidence="14">
    <location>
        <begin position="1234"/>
        <end position="1309"/>
    </location>
</feature>
<dbReference type="Gene3D" id="2.30.30.490">
    <property type="match status" value="1"/>
</dbReference>
<dbReference type="SMART" id="SM00439">
    <property type="entry name" value="BAH"/>
    <property type="match status" value="1"/>
</dbReference>
<dbReference type="InterPro" id="IPR043319">
    <property type="entry name" value="PHD_ASH1L"/>
</dbReference>
<feature type="region of interest" description="Disordered" evidence="14">
    <location>
        <begin position="915"/>
        <end position="934"/>
    </location>
</feature>
<evidence type="ECO:0000313" key="21">
    <source>
        <dbReference type="Proteomes" id="UP000801492"/>
    </source>
</evidence>
<dbReference type="InterPro" id="IPR011011">
    <property type="entry name" value="Znf_FYVE_PHD"/>
</dbReference>
<keyword evidence="3" id="KW-0158">Chromosome</keyword>
<feature type="region of interest" description="Disordered" evidence="14">
    <location>
        <begin position="1369"/>
        <end position="1396"/>
    </location>
</feature>
<feature type="compositionally biased region" description="Basic and acidic residues" evidence="14">
    <location>
        <begin position="1525"/>
        <end position="1538"/>
    </location>
</feature>
<dbReference type="PROSITE" id="PS00633">
    <property type="entry name" value="BROMODOMAIN_1"/>
    <property type="match status" value="1"/>
</dbReference>
<dbReference type="GO" id="GO:0006355">
    <property type="term" value="P:regulation of DNA-templated transcription"/>
    <property type="evidence" value="ECO:0007669"/>
    <property type="project" value="TreeGrafter"/>
</dbReference>
<dbReference type="PANTHER" id="PTHR46147:SF3">
    <property type="entry name" value="HISTONE-LYSINE N-METHYLTRANSFERASE ASH1"/>
    <property type="match status" value="1"/>
</dbReference>
<dbReference type="CDD" id="cd04717">
    <property type="entry name" value="BAH_polybromo"/>
    <property type="match status" value="1"/>
</dbReference>
<dbReference type="SUPFAM" id="SSF47370">
    <property type="entry name" value="Bromodomain"/>
    <property type="match status" value="1"/>
</dbReference>
<evidence type="ECO:0000256" key="3">
    <source>
        <dbReference type="ARBA" id="ARBA00022454"/>
    </source>
</evidence>
<dbReference type="SMART" id="SM00297">
    <property type="entry name" value="BROMO"/>
    <property type="match status" value="1"/>
</dbReference>
<dbReference type="SMART" id="SM00317">
    <property type="entry name" value="SET"/>
    <property type="match status" value="1"/>
</dbReference>
<evidence type="ECO:0000256" key="6">
    <source>
        <dbReference type="ARBA" id="ARBA00022691"/>
    </source>
</evidence>
<dbReference type="PROSITE" id="PS50868">
    <property type="entry name" value="POST_SET"/>
    <property type="match status" value="1"/>
</dbReference>
<dbReference type="CDD" id="cd19174">
    <property type="entry name" value="SET_ASH1L"/>
    <property type="match status" value="1"/>
</dbReference>